<organism evidence="1 2">
    <name type="scientific">Aegilops tauschii subsp. strangulata</name>
    <name type="common">Goatgrass</name>
    <dbReference type="NCBI Taxonomy" id="200361"/>
    <lineage>
        <taxon>Eukaryota</taxon>
        <taxon>Viridiplantae</taxon>
        <taxon>Streptophyta</taxon>
        <taxon>Embryophyta</taxon>
        <taxon>Tracheophyta</taxon>
        <taxon>Spermatophyta</taxon>
        <taxon>Magnoliopsida</taxon>
        <taxon>Liliopsida</taxon>
        <taxon>Poales</taxon>
        <taxon>Poaceae</taxon>
        <taxon>BOP clade</taxon>
        <taxon>Pooideae</taxon>
        <taxon>Triticodae</taxon>
        <taxon>Triticeae</taxon>
        <taxon>Triticinae</taxon>
        <taxon>Aegilops</taxon>
    </lineage>
</organism>
<dbReference type="EnsemblPlants" id="AET6Gv20470600.26">
    <property type="protein sequence ID" value="AET6Gv20470600.26"/>
    <property type="gene ID" value="AET6Gv20470600"/>
</dbReference>
<name>A0A453NT64_AEGTS</name>
<accession>A0A453NT64</accession>
<reference evidence="2" key="1">
    <citation type="journal article" date="2014" name="Science">
        <title>Ancient hybridizations among the ancestral genomes of bread wheat.</title>
        <authorList>
            <consortium name="International Wheat Genome Sequencing Consortium,"/>
            <person name="Marcussen T."/>
            <person name="Sandve S.R."/>
            <person name="Heier L."/>
            <person name="Spannagl M."/>
            <person name="Pfeifer M."/>
            <person name="Jakobsen K.S."/>
            <person name="Wulff B.B."/>
            <person name="Steuernagel B."/>
            <person name="Mayer K.F."/>
            <person name="Olsen O.A."/>
        </authorList>
    </citation>
    <scope>NUCLEOTIDE SEQUENCE [LARGE SCALE GENOMIC DNA]</scope>
    <source>
        <strain evidence="2">cv. AL8/78</strain>
    </source>
</reference>
<reference evidence="2" key="2">
    <citation type="journal article" date="2017" name="Nat. Plants">
        <title>The Aegilops tauschii genome reveals multiple impacts of transposons.</title>
        <authorList>
            <person name="Zhao G."/>
            <person name="Zou C."/>
            <person name="Li K."/>
            <person name="Wang K."/>
            <person name="Li T."/>
            <person name="Gao L."/>
            <person name="Zhang X."/>
            <person name="Wang H."/>
            <person name="Yang Z."/>
            <person name="Liu X."/>
            <person name="Jiang W."/>
            <person name="Mao L."/>
            <person name="Kong X."/>
            <person name="Jiao Y."/>
            <person name="Jia J."/>
        </authorList>
    </citation>
    <scope>NUCLEOTIDE SEQUENCE [LARGE SCALE GENOMIC DNA]</scope>
    <source>
        <strain evidence="2">cv. AL8/78</strain>
    </source>
</reference>
<reference evidence="1" key="5">
    <citation type="journal article" date="2021" name="G3 (Bethesda)">
        <title>Aegilops tauschii genome assembly Aet v5.0 features greater sequence contiguity and improved annotation.</title>
        <authorList>
            <person name="Wang L."/>
            <person name="Zhu T."/>
            <person name="Rodriguez J.C."/>
            <person name="Deal K.R."/>
            <person name="Dubcovsky J."/>
            <person name="McGuire P.E."/>
            <person name="Lux T."/>
            <person name="Spannagl M."/>
            <person name="Mayer K.F.X."/>
            <person name="Baldrich P."/>
            <person name="Meyers B.C."/>
            <person name="Huo N."/>
            <person name="Gu Y.Q."/>
            <person name="Zhou H."/>
            <person name="Devos K.M."/>
            <person name="Bennetzen J.L."/>
            <person name="Unver T."/>
            <person name="Budak H."/>
            <person name="Gulick P.J."/>
            <person name="Galiba G."/>
            <person name="Kalapos B."/>
            <person name="Nelson D.R."/>
            <person name="Li P."/>
            <person name="You F.M."/>
            <person name="Luo M.C."/>
            <person name="Dvorak J."/>
        </authorList>
    </citation>
    <scope>NUCLEOTIDE SEQUENCE [LARGE SCALE GENOMIC DNA]</scope>
    <source>
        <strain evidence="1">cv. AL8/78</strain>
    </source>
</reference>
<evidence type="ECO:0000313" key="2">
    <source>
        <dbReference type="Proteomes" id="UP000015105"/>
    </source>
</evidence>
<keyword evidence="2" id="KW-1185">Reference proteome</keyword>
<dbReference type="Gramene" id="AET6Gv20470600.26">
    <property type="protein sequence ID" value="AET6Gv20470600.26"/>
    <property type="gene ID" value="AET6Gv20470600"/>
</dbReference>
<proteinExistence type="predicted"/>
<evidence type="ECO:0000313" key="1">
    <source>
        <dbReference type="EnsemblPlants" id="AET6Gv20470600.26"/>
    </source>
</evidence>
<sequence>MDIFVMTICNCYHTMYIGICFPDILATWKYHMYLLTLQHMVLESYWYCPFDTFCSLETTSWFPFNFQLVVYMQLKLLVSLKQNNAQ</sequence>
<reference evidence="1" key="4">
    <citation type="submission" date="2019-03" db="UniProtKB">
        <authorList>
            <consortium name="EnsemblPlants"/>
        </authorList>
    </citation>
    <scope>IDENTIFICATION</scope>
</reference>
<dbReference type="Proteomes" id="UP000015105">
    <property type="component" value="Chromosome 6D"/>
</dbReference>
<reference evidence="1" key="3">
    <citation type="journal article" date="2017" name="Nature">
        <title>Genome sequence of the progenitor of the wheat D genome Aegilops tauschii.</title>
        <authorList>
            <person name="Luo M.C."/>
            <person name="Gu Y.Q."/>
            <person name="Puiu D."/>
            <person name="Wang H."/>
            <person name="Twardziok S.O."/>
            <person name="Deal K.R."/>
            <person name="Huo N."/>
            <person name="Zhu T."/>
            <person name="Wang L."/>
            <person name="Wang Y."/>
            <person name="McGuire P.E."/>
            <person name="Liu S."/>
            <person name="Long H."/>
            <person name="Ramasamy R.K."/>
            <person name="Rodriguez J.C."/>
            <person name="Van S.L."/>
            <person name="Yuan L."/>
            <person name="Wang Z."/>
            <person name="Xia Z."/>
            <person name="Xiao L."/>
            <person name="Anderson O.D."/>
            <person name="Ouyang S."/>
            <person name="Liang Y."/>
            <person name="Zimin A.V."/>
            <person name="Pertea G."/>
            <person name="Qi P."/>
            <person name="Bennetzen J.L."/>
            <person name="Dai X."/>
            <person name="Dawson M.W."/>
            <person name="Muller H.G."/>
            <person name="Kugler K."/>
            <person name="Rivarola-Duarte L."/>
            <person name="Spannagl M."/>
            <person name="Mayer K.F.X."/>
            <person name="Lu F.H."/>
            <person name="Bevan M.W."/>
            <person name="Leroy P."/>
            <person name="Li P."/>
            <person name="You F.M."/>
            <person name="Sun Q."/>
            <person name="Liu Z."/>
            <person name="Lyons E."/>
            <person name="Wicker T."/>
            <person name="Salzberg S.L."/>
            <person name="Devos K.M."/>
            <person name="Dvorak J."/>
        </authorList>
    </citation>
    <scope>NUCLEOTIDE SEQUENCE [LARGE SCALE GENOMIC DNA]</scope>
    <source>
        <strain evidence="1">cv. AL8/78</strain>
    </source>
</reference>
<dbReference type="AlphaFoldDB" id="A0A453NT64"/>
<protein>
    <submittedName>
        <fullName evidence="1">Uncharacterized protein</fullName>
    </submittedName>
</protein>